<dbReference type="AlphaFoldDB" id="A0A840MSD5"/>
<dbReference type="PROSITE" id="PS00910">
    <property type="entry name" value="UPF0029"/>
    <property type="match status" value="1"/>
</dbReference>
<comment type="similarity">
    <text evidence="1">Belongs to the IMPACT family.</text>
</comment>
<evidence type="ECO:0000313" key="4">
    <source>
        <dbReference type="Proteomes" id="UP000575898"/>
    </source>
</evidence>
<dbReference type="Pfam" id="PF01205">
    <property type="entry name" value="Impact_N"/>
    <property type="match status" value="1"/>
</dbReference>
<evidence type="ECO:0000259" key="2">
    <source>
        <dbReference type="Pfam" id="PF01205"/>
    </source>
</evidence>
<dbReference type="Proteomes" id="UP000575898">
    <property type="component" value="Unassembled WGS sequence"/>
</dbReference>
<dbReference type="PANTHER" id="PTHR16301">
    <property type="entry name" value="IMPACT-RELATED"/>
    <property type="match status" value="1"/>
</dbReference>
<gene>
    <name evidence="3" type="ORF">HNQ59_003644</name>
</gene>
<proteinExistence type="inferred from homology"/>
<dbReference type="GO" id="GO:0005737">
    <property type="term" value="C:cytoplasm"/>
    <property type="evidence" value="ECO:0007669"/>
    <property type="project" value="TreeGrafter"/>
</dbReference>
<organism evidence="3 4">
    <name type="scientific">Chitinivorax tropicus</name>
    <dbReference type="NCBI Taxonomy" id="714531"/>
    <lineage>
        <taxon>Bacteria</taxon>
        <taxon>Pseudomonadati</taxon>
        <taxon>Pseudomonadota</taxon>
        <taxon>Betaproteobacteria</taxon>
        <taxon>Chitinivorax</taxon>
    </lineage>
</organism>
<dbReference type="InterPro" id="IPR036956">
    <property type="entry name" value="Impact_N_sf"/>
</dbReference>
<reference evidence="3 4" key="1">
    <citation type="submission" date="2020-08" db="EMBL/GenBank/DDBJ databases">
        <title>Genomic Encyclopedia of Type Strains, Phase IV (KMG-IV): sequencing the most valuable type-strain genomes for metagenomic binning, comparative biology and taxonomic classification.</title>
        <authorList>
            <person name="Goeker M."/>
        </authorList>
    </citation>
    <scope>NUCLEOTIDE SEQUENCE [LARGE SCALE GENOMIC DNA]</scope>
    <source>
        <strain evidence="3 4">DSM 27165</strain>
    </source>
</reference>
<dbReference type="InterPro" id="IPR023582">
    <property type="entry name" value="Impact"/>
</dbReference>
<comment type="caution">
    <text evidence="3">The sequence shown here is derived from an EMBL/GenBank/DDBJ whole genome shotgun (WGS) entry which is preliminary data.</text>
</comment>
<accession>A0A840MSD5</accession>
<dbReference type="EMBL" id="JACHHY010000031">
    <property type="protein sequence ID" value="MBB5020325.1"/>
    <property type="molecule type" value="Genomic_DNA"/>
</dbReference>
<dbReference type="RefSeq" id="WP_184041726.1">
    <property type="nucleotide sequence ID" value="NZ_JACHHY010000031.1"/>
</dbReference>
<dbReference type="InterPro" id="IPR001498">
    <property type="entry name" value="Impact_N"/>
</dbReference>
<evidence type="ECO:0000313" key="3">
    <source>
        <dbReference type="EMBL" id="MBB5020325.1"/>
    </source>
</evidence>
<dbReference type="InterPro" id="IPR020569">
    <property type="entry name" value="UPF0029_Impact_CS"/>
</dbReference>
<dbReference type="SUPFAM" id="SSF54211">
    <property type="entry name" value="Ribosomal protein S5 domain 2-like"/>
    <property type="match status" value="1"/>
</dbReference>
<protein>
    <submittedName>
        <fullName evidence="3">Putative YigZ family protein</fullName>
    </submittedName>
</protein>
<dbReference type="GO" id="GO:0006446">
    <property type="term" value="P:regulation of translational initiation"/>
    <property type="evidence" value="ECO:0007669"/>
    <property type="project" value="TreeGrafter"/>
</dbReference>
<feature type="domain" description="Impact N-terminal" evidence="2">
    <location>
        <begin position="15"/>
        <end position="116"/>
    </location>
</feature>
<dbReference type="Gene3D" id="3.30.230.30">
    <property type="entry name" value="Impact, N-terminal domain"/>
    <property type="match status" value="1"/>
</dbReference>
<dbReference type="InterPro" id="IPR020568">
    <property type="entry name" value="Ribosomal_Su5_D2-typ_SF"/>
</dbReference>
<keyword evidence="4" id="KW-1185">Reference proteome</keyword>
<dbReference type="PANTHER" id="PTHR16301:SF20">
    <property type="entry name" value="IMPACT FAMILY MEMBER YIGZ"/>
    <property type="match status" value="1"/>
</dbReference>
<sequence length="192" mass="20515">MNLIQSPAEAMLEIKKSRFLAWVGPVQSRADVQTCLAQIRKAHPDAAHHCWAWAIGNDAAANDDGEPAGTAGKPILNVLQHKQLTDALAVVTRYYGGIKLGAGGLVRAYGQVVSMAVSSAVLAPIVATDALRLVLPIEQENKVRNWLTKAGLPFTVLSGDGGRLFTITLPKADLSTTRAALTELTHGRAMWK</sequence>
<evidence type="ECO:0000256" key="1">
    <source>
        <dbReference type="ARBA" id="ARBA00007665"/>
    </source>
</evidence>
<name>A0A840MSD5_9PROT</name>